<dbReference type="EMBL" id="GBRH01185323">
    <property type="protein sequence ID" value="JAE12573.1"/>
    <property type="molecule type" value="Transcribed_RNA"/>
</dbReference>
<organism evidence="1">
    <name type="scientific">Arundo donax</name>
    <name type="common">Giant reed</name>
    <name type="synonym">Donax arundinaceus</name>
    <dbReference type="NCBI Taxonomy" id="35708"/>
    <lineage>
        <taxon>Eukaryota</taxon>
        <taxon>Viridiplantae</taxon>
        <taxon>Streptophyta</taxon>
        <taxon>Embryophyta</taxon>
        <taxon>Tracheophyta</taxon>
        <taxon>Spermatophyta</taxon>
        <taxon>Magnoliopsida</taxon>
        <taxon>Liliopsida</taxon>
        <taxon>Poales</taxon>
        <taxon>Poaceae</taxon>
        <taxon>PACMAD clade</taxon>
        <taxon>Arundinoideae</taxon>
        <taxon>Arundineae</taxon>
        <taxon>Arundo</taxon>
    </lineage>
</organism>
<proteinExistence type="predicted"/>
<protein>
    <submittedName>
        <fullName evidence="1">Uncharacterized protein</fullName>
    </submittedName>
</protein>
<dbReference type="AlphaFoldDB" id="A0A0A9FW73"/>
<name>A0A0A9FW73_ARUDO</name>
<reference evidence="1" key="2">
    <citation type="journal article" date="2015" name="Data Brief">
        <title>Shoot transcriptome of the giant reed, Arundo donax.</title>
        <authorList>
            <person name="Barrero R.A."/>
            <person name="Guerrero F.D."/>
            <person name="Moolhuijzen P."/>
            <person name="Goolsby J.A."/>
            <person name="Tidwell J."/>
            <person name="Bellgard S.E."/>
            <person name="Bellgard M.I."/>
        </authorList>
    </citation>
    <scope>NUCLEOTIDE SEQUENCE</scope>
    <source>
        <tissue evidence="1">Shoot tissue taken approximately 20 cm above the soil surface</tissue>
    </source>
</reference>
<reference evidence="1" key="1">
    <citation type="submission" date="2014-09" db="EMBL/GenBank/DDBJ databases">
        <authorList>
            <person name="Magalhaes I.L.F."/>
            <person name="Oliveira U."/>
            <person name="Santos F.R."/>
            <person name="Vidigal T.H.D.A."/>
            <person name="Brescovit A.D."/>
            <person name="Santos A.J."/>
        </authorList>
    </citation>
    <scope>NUCLEOTIDE SEQUENCE</scope>
    <source>
        <tissue evidence="1">Shoot tissue taken approximately 20 cm above the soil surface</tissue>
    </source>
</reference>
<evidence type="ECO:0000313" key="1">
    <source>
        <dbReference type="EMBL" id="JAE12573.1"/>
    </source>
</evidence>
<sequence>MSTACSLSRIVVVTLS</sequence>
<accession>A0A0A9FW73</accession>